<evidence type="ECO:0000313" key="9">
    <source>
        <dbReference type="Proteomes" id="UP000268469"/>
    </source>
</evidence>
<dbReference type="InterPro" id="IPR003370">
    <property type="entry name" value="Chromate_transpt"/>
</dbReference>
<evidence type="ECO:0000256" key="6">
    <source>
        <dbReference type="ARBA" id="ARBA00023136"/>
    </source>
</evidence>
<evidence type="ECO:0000313" key="8">
    <source>
        <dbReference type="EMBL" id="RKX70849.1"/>
    </source>
</evidence>
<dbReference type="PIRSF" id="PIRSF004810">
    <property type="entry name" value="ChrA"/>
    <property type="match status" value="1"/>
</dbReference>
<dbReference type="InterPro" id="IPR014047">
    <property type="entry name" value="Chr_Tranpt_l_chain"/>
</dbReference>
<evidence type="ECO:0000256" key="4">
    <source>
        <dbReference type="ARBA" id="ARBA00022692"/>
    </source>
</evidence>
<keyword evidence="6 7" id="KW-0472">Membrane</keyword>
<dbReference type="Pfam" id="PF02417">
    <property type="entry name" value="Chromate_transp"/>
    <property type="match status" value="2"/>
</dbReference>
<feature type="transmembrane region" description="Helical" evidence="7">
    <location>
        <begin position="290"/>
        <end position="312"/>
    </location>
</feature>
<keyword evidence="4 7" id="KW-0812">Transmembrane</keyword>
<feature type="transmembrane region" description="Helical" evidence="7">
    <location>
        <begin position="12"/>
        <end position="31"/>
    </location>
</feature>
<evidence type="ECO:0000256" key="5">
    <source>
        <dbReference type="ARBA" id="ARBA00022989"/>
    </source>
</evidence>
<feature type="transmembrane region" description="Helical" evidence="7">
    <location>
        <begin position="76"/>
        <end position="102"/>
    </location>
</feature>
<feature type="transmembrane region" description="Helical" evidence="7">
    <location>
        <begin position="143"/>
        <end position="173"/>
    </location>
</feature>
<comment type="caution">
    <text evidence="8">The sequence shown here is derived from an EMBL/GenBank/DDBJ whole genome shotgun (WGS) entry which is preliminary data.</text>
</comment>
<dbReference type="GO" id="GO:0015109">
    <property type="term" value="F:chromate transmembrane transporter activity"/>
    <property type="evidence" value="ECO:0007669"/>
    <property type="project" value="InterPro"/>
</dbReference>
<dbReference type="PANTHER" id="PTHR43663">
    <property type="entry name" value="CHROMATE TRANSPORT PROTEIN-RELATED"/>
    <property type="match status" value="1"/>
</dbReference>
<name>A0A660SJ65_UNCW3</name>
<dbReference type="PANTHER" id="PTHR43663:SF1">
    <property type="entry name" value="CHROMATE TRANSPORTER"/>
    <property type="match status" value="1"/>
</dbReference>
<feature type="transmembrane region" description="Helical" evidence="7">
    <location>
        <begin position="185"/>
        <end position="207"/>
    </location>
</feature>
<dbReference type="InterPro" id="IPR052518">
    <property type="entry name" value="CHR_Transporter"/>
</dbReference>
<evidence type="ECO:0000256" key="1">
    <source>
        <dbReference type="ARBA" id="ARBA00004651"/>
    </source>
</evidence>
<evidence type="ECO:0008006" key="10">
    <source>
        <dbReference type="Google" id="ProtNLM"/>
    </source>
</evidence>
<evidence type="ECO:0000256" key="7">
    <source>
        <dbReference type="SAM" id="Phobius"/>
    </source>
</evidence>
<dbReference type="GO" id="GO:0005886">
    <property type="term" value="C:plasma membrane"/>
    <property type="evidence" value="ECO:0007669"/>
    <property type="project" value="UniProtKB-SubCell"/>
</dbReference>
<comment type="subcellular location">
    <subcellularLocation>
        <location evidence="1">Cell membrane</location>
        <topology evidence="1">Multi-pass membrane protein</topology>
    </subcellularLocation>
</comment>
<dbReference type="Proteomes" id="UP000268469">
    <property type="component" value="Unassembled WGS sequence"/>
</dbReference>
<proteinExistence type="inferred from homology"/>
<evidence type="ECO:0000256" key="2">
    <source>
        <dbReference type="ARBA" id="ARBA00005262"/>
    </source>
</evidence>
<feature type="transmembrane region" description="Helical" evidence="7">
    <location>
        <begin position="114"/>
        <end position="137"/>
    </location>
</feature>
<dbReference type="AlphaFoldDB" id="A0A660SJ65"/>
<gene>
    <name evidence="8" type="ORF">DRP53_03650</name>
</gene>
<dbReference type="EMBL" id="QNBE01000025">
    <property type="protein sequence ID" value="RKX70849.1"/>
    <property type="molecule type" value="Genomic_DNA"/>
</dbReference>
<protein>
    <recommendedName>
        <fullName evidence="10">Chromate efflux transporter</fullName>
    </recommendedName>
</protein>
<reference evidence="8 9" key="1">
    <citation type="submission" date="2018-06" db="EMBL/GenBank/DDBJ databases">
        <title>Extensive metabolic versatility and redundancy in microbially diverse, dynamic hydrothermal sediments.</title>
        <authorList>
            <person name="Dombrowski N."/>
            <person name="Teske A."/>
            <person name="Baker B.J."/>
        </authorList>
    </citation>
    <scope>NUCLEOTIDE SEQUENCE [LARGE SCALE GENOMIC DNA]</scope>
    <source>
        <strain evidence="8">B36_G15</strain>
    </source>
</reference>
<feature type="transmembrane region" description="Helical" evidence="7">
    <location>
        <begin position="254"/>
        <end position="278"/>
    </location>
</feature>
<organism evidence="8 9">
    <name type="scientific">candidate division WOR-3 bacterium</name>
    <dbReference type="NCBI Taxonomy" id="2052148"/>
    <lineage>
        <taxon>Bacteria</taxon>
        <taxon>Bacteria division WOR-3</taxon>
    </lineage>
</organism>
<sequence length="348" mass="38374">MKGLSTASIARLFLKLGTIGFGGGLAMIGLLRHYLVEKERLIDDTKFLKGLTLGQLLPGPFVTNYVEYYGLLLKGWLGSLTAVISLLIPSFLIVLFLSFLYFRFHHYPELKSAFGGALPVVIGILAVTCFRMARVFIRRPTDLIILIISFLLLYLRIDLALIILFGGGMAILFDRLRFGIYGLDLFTIFLVFAKIGVVTFGGGYGALPLMEQEVVNHHHWLNLTEFTDGVAIGQLTPGPIAITAVFIGYRVSGIIGSLIATIAIFLPSYLMLLILCSLLRRVEDQPLFQIFFSGTRPPIIAILSFLTIRLIITTPLSPLLPISIVLYLLRTPIPLLVLLGLACGYLLA</sequence>
<keyword evidence="3" id="KW-1003">Cell membrane</keyword>
<evidence type="ECO:0000256" key="3">
    <source>
        <dbReference type="ARBA" id="ARBA00022475"/>
    </source>
</evidence>
<accession>A0A660SJ65</accession>
<keyword evidence="5 7" id="KW-1133">Transmembrane helix</keyword>
<feature type="transmembrane region" description="Helical" evidence="7">
    <location>
        <begin position="324"/>
        <end position="347"/>
    </location>
</feature>
<comment type="similarity">
    <text evidence="2">Belongs to the chromate ion transporter (CHR) (TC 2.A.51) family.</text>
</comment>